<gene>
    <name evidence="1" type="ORF">ACM46_20560</name>
</gene>
<name>A0A0J7HZ25_9FLAO</name>
<comment type="caution">
    <text evidence="1">The sequence shown here is derived from an EMBL/GenBank/DDBJ whole genome shotgun (WGS) entry which is preliminary data.</text>
</comment>
<protein>
    <submittedName>
        <fullName evidence="1">Uncharacterized protein</fullName>
    </submittedName>
</protein>
<keyword evidence="2" id="KW-1185">Reference proteome</keyword>
<sequence>MNVQSNMRLLFLFSVFTIILSCKTNDSFGLKKMNKNERNNFISSNLKTKTGVDLGNFIYQLQESKIRLKPFEPLLIEKLRGSEYVYDINILTNLLIEDIENKPEIEQVLNSKIKIWDTRNWSGKFWSLIQEYHLNIEKPNYYTIEANSLKKYDVMEFMKTKIATSELGNDPLLMVNWEIINYEKGKLIETLNKLDITQIDYTPKSKSVSIYGKRGIDGILNVTAY</sequence>
<organism evidence="1 2">
    <name type="scientific">Chryseobacterium angstadtii</name>
    <dbReference type="NCBI Taxonomy" id="558151"/>
    <lineage>
        <taxon>Bacteria</taxon>
        <taxon>Pseudomonadati</taxon>
        <taxon>Bacteroidota</taxon>
        <taxon>Flavobacteriia</taxon>
        <taxon>Flavobacteriales</taxon>
        <taxon>Weeksellaceae</taxon>
        <taxon>Chryseobacterium group</taxon>
        <taxon>Chryseobacterium</taxon>
    </lineage>
</organism>
<reference evidence="1 2" key="1">
    <citation type="journal article" date="2013" name="Int. J. Syst. Evol. Microbiol.">
        <title>Chryseobacterium angstadtii sp. nov., isolated from a newt tank.</title>
        <authorList>
            <person name="Kirk K.E."/>
            <person name="Hoffman J.A."/>
            <person name="Smith K.A."/>
            <person name="Strahan B.L."/>
            <person name="Failor K.C."/>
            <person name="Krebs J.E."/>
            <person name="Gale A.N."/>
            <person name="Do T.D."/>
            <person name="Sontag T.C."/>
            <person name="Batties A.M."/>
            <person name="Mistiszyn K."/>
            <person name="Newman J.D."/>
        </authorList>
    </citation>
    <scope>NUCLEOTIDE SEQUENCE [LARGE SCALE GENOMIC DNA]</scope>
    <source>
        <strain evidence="1 2">KM</strain>
    </source>
</reference>
<dbReference type="OrthoDB" id="1251600at2"/>
<accession>A0A0J7HZ25</accession>
<dbReference type="RefSeq" id="WP_048508538.1">
    <property type="nucleotide sequence ID" value="NZ_LFND01000007.1"/>
</dbReference>
<dbReference type="EMBL" id="LFND01000007">
    <property type="protein sequence ID" value="KMQ59483.1"/>
    <property type="molecule type" value="Genomic_DNA"/>
</dbReference>
<dbReference type="PATRIC" id="fig|558151.6.peg.4318"/>
<dbReference type="STRING" id="558151.ACM46_20560"/>
<dbReference type="Proteomes" id="UP000036261">
    <property type="component" value="Unassembled WGS sequence"/>
</dbReference>
<dbReference type="AlphaFoldDB" id="A0A0J7HZ25"/>
<evidence type="ECO:0000313" key="2">
    <source>
        <dbReference type="Proteomes" id="UP000036261"/>
    </source>
</evidence>
<evidence type="ECO:0000313" key="1">
    <source>
        <dbReference type="EMBL" id="KMQ59483.1"/>
    </source>
</evidence>
<proteinExistence type="predicted"/>